<dbReference type="SUPFAM" id="SSF160574">
    <property type="entry name" value="BT0923-like"/>
    <property type="match status" value="1"/>
</dbReference>
<dbReference type="Proteomes" id="UP000765802">
    <property type="component" value="Unassembled WGS sequence"/>
</dbReference>
<sequence>MKKHITAFVVLALTLTTTFANSNNNKNDVSKRVETSFKKEFSAAEQTSWSRVNDLYKAQFKMNGQVMFAFLNEEGQLVGVYRNILTTQLPIQLMTQVKEDYSDYWISSLFEMAKDSETSYYITLENGSHQLVLKSENSTNWTVYSKTKK</sequence>
<protein>
    <recommendedName>
        <fullName evidence="4">Beta-lactamase-inhibitor-like PepSY-like domain-containing protein</fullName>
    </recommendedName>
</protein>
<keyword evidence="1" id="KW-0732">Signal</keyword>
<proteinExistence type="predicted"/>
<gene>
    <name evidence="2" type="ORF">BC349_16890</name>
</gene>
<accession>A0ABR7MCH7</accession>
<organism evidence="2 3">
    <name type="scientific">Flavihumibacter stibioxidans</name>
    <dbReference type="NCBI Taxonomy" id="1834163"/>
    <lineage>
        <taxon>Bacteria</taxon>
        <taxon>Pseudomonadati</taxon>
        <taxon>Bacteroidota</taxon>
        <taxon>Chitinophagia</taxon>
        <taxon>Chitinophagales</taxon>
        <taxon>Chitinophagaceae</taxon>
        <taxon>Flavihumibacter</taxon>
    </lineage>
</organism>
<evidence type="ECO:0000313" key="3">
    <source>
        <dbReference type="Proteomes" id="UP000765802"/>
    </source>
</evidence>
<name>A0ABR7MCH7_9BACT</name>
<dbReference type="RefSeq" id="WP_187258055.1">
    <property type="nucleotide sequence ID" value="NZ_JBHULF010000019.1"/>
</dbReference>
<evidence type="ECO:0008006" key="4">
    <source>
        <dbReference type="Google" id="ProtNLM"/>
    </source>
</evidence>
<feature type="chain" id="PRO_5045720913" description="Beta-lactamase-inhibitor-like PepSY-like domain-containing protein" evidence="1">
    <location>
        <begin position="23"/>
        <end position="149"/>
    </location>
</feature>
<evidence type="ECO:0000313" key="2">
    <source>
        <dbReference type="EMBL" id="MBC6492736.1"/>
    </source>
</evidence>
<comment type="caution">
    <text evidence="2">The sequence shown here is derived from an EMBL/GenBank/DDBJ whole genome shotgun (WGS) entry which is preliminary data.</text>
</comment>
<dbReference type="Gene3D" id="3.10.450.360">
    <property type="match status" value="1"/>
</dbReference>
<evidence type="ECO:0000256" key="1">
    <source>
        <dbReference type="SAM" id="SignalP"/>
    </source>
</evidence>
<reference evidence="2 3" key="1">
    <citation type="submission" date="2016-07" db="EMBL/GenBank/DDBJ databases">
        <title>Genome analysis of Flavihumibacter stibioxidans YS-17.</title>
        <authorList>
            <person name="Shi K."/>
            <person name="Han Y."/>
            <person name="Wang G."/>
        </authorList>
    </citation>
    <scope>NUCLEOTIDE SEQUENCE [LARGE SCALE GENOMIC DNA]</scope>
    <source>
        <strain evidence="2 3">YS-17</strain>
    </source>
</reference>
<keyword evidence="3" id="KW-1185">Reference proteome</keyword>
<dbReference type="EMBL" id="MBUA01000029">
    <property type="protein sequence ID" value="MBC6492736.1"/>
    <property type="molecule type" value="Genomic_DNA"/>
</dbReference>
<feature type="signal peptide" evidence="1">
    <location>
        <begin position="1"/>
        <end position="22"/>
    </location>
</feature>